<keyword evidence="10" id="KW-1185">Reference proteome</keyword>
<evidence type="ECO:0000256" key="3">
    <source>
        <dbReference type="ARBA" id="ARBA00022448"/>
    </source>
</evidence>
<dbReference type="OrthoDB" id="2199517at2"/>
<evidence type="ECO:0000256" key="6">
    <source>
        <dbReference type="ARBA" id="ARBA00023225"/>
    </source>
</evidence>
<gene>
    <name evidence="9" type="ORF">ESZ54_06220</name>
</gene>
<organism evidence="9 10">
    <name type="scientific">Vagococcus silagei</name>
    <dbReference type="NCBI Taxonomy" id="2508885"/>
    <lineage>
        <taxon>Bacteria</taxon>
        <taxon>Bacillati</taxon>
        <taxon>Bacillota</taxon>
        <taxon>Bacilli</taxon>
        <taxon>Lactobacillales</taxon>
        <taxon>Enterococcaceae</taxon>
        <taxon>Vagococcus</taxon>
    </lineage>
</organism>
<proteinExistence type="inferred from homology"/>
<evidence type="ECO:0000259" key="8">
    <source>
        <dbReference type="Pfam" id="PF02108"/>
    </source>
</evidence>
<sequence>MLLSHKVVKSNQVNETDKNKKIEVLQAAIKADSTLNTLAGNSEEVSVVELKKRESAFFNDVEKMKAFIAEEKETQLKQLDIELSEKKAAHQVALEQEKEIFNQELQELKMKMIQETELEIEILKKDAEQEGFEQGQQAGYQKGYEYGKAIVLQEMDEVRAKSIETMQDVVRKSQEYAIEKKQEWIDLAVTMAQTILETEISQDDTSLFLILKPYLFTLKQQDSYVMVFVNKKNSEKIKHDVLAFKEENPQLKLSIIVDELLADDACQIETTSEIVDLSIKDQLERMKNTLVNEALENV</sequence>
<keyword evidence="3" id="KW-0813">Transport</keyword>
<dbReference type="Proteomes" id="UP000310506">
    <property type="component" value="Unassembled WGS sequence"/>
</dbReference>
<dbReference type="PANTHER" id="PTHR34982">
    <property type="entry name" value="YOP PROTEINS TRANSLOCATION PROTEIN L"/>
    <property type="match status" value="1"/>
</dbReference>
<evidence type="ECO:0000256" key="7">
    <source>
        <dbReference type="SAM" id="Coils"/>
    </source>
</evidence>
<dbReference type="GO" id="GO:0005829">
    <property type="term" value="C:cytosol"/>
    <property type="evidence" value="ECO:0007669"/>
    <property type="project" value="TreeGrafter"/>
</dbReference>
<dbReference type="Pfam" id="PF02108">
    <property type="entry name" value="FliH"/>
    <property type="match status" value="1"/>
</dbReference>
<comment type="function">
    <text evidence="1">Needed for flagellar regrowth and assembly.</text>
</comment>
<dbReference type="PANTHER" id="PTHR34982:SF1">
    <property type="entry name" value="FLAGELLAR ASSEMBLY PROTEIN FLIH"/>
    <property type="match status" value="1"/>
</dbReference>
<evidence type="ECO:0000313" key="10">
    <source>
        <dbReference type="Proteomes" id="UP000310506"/>
    </source>
</evidence>
<comment type="similarity">
    <text evidence="2">Belongs to the FliH family.</text>
</comment>
<keyword evidence="4" id="KW-1005">Bacterial flagellum biogenesis</keyword>
<evidence type="ECO:0000256" key="4">
    <source>
        <dbReference type="ARBA" id="ARBA00022795"/>
    </source>
</evidence>
<dbReference type="GO" id="GO:0015031">
    <property type="term" value="P:protein transport"/>
    <property type="evidence" value="ECO:0007669"/>
    <property type="project" value="UniProtKB-KW"/>
</dbReference>
<dbReference type="RefSeq" id="WP_136136805.1">
    <property type="nucleotide sequence ID" value="NZ_SDGV01000014.1"/>
</dbReference>
<reference evidence="9 10" key="1">
    <citation type="submission" date="2019-01" db="EMBL/GenBank/DDBJ databases">
        <title>Vagococcus silagei sp. nov. isolated from brewer's grain.</title>
        <authorList>
            <person name="Guu J.-R."/>
        </authorList>
    </citation>
    <scope>NUCLEOTIDE SEQUENCE [LARGE SCALE GENOMIC DNA]</scope>
    <source>
        <strain evidence="9 10">2B-2</strain>
    </source>
</reference>
<evidence type="ECO:0000313" key="9">
    <source>
        <dbReference type="EMBL" id="THB61342.1"/>
    </source>
</evidence>
<comment type="caution">
    <text evidence="9">The sequence shown here is derived from an EMBL/GenBank/DDBJ whole genome shotgun (WGS) entry which is preliminary data.</text>
</comment>
<dbReference type="AlphaFoldDB" id="A0A4S3B3E1"/>
<protein>
    <recommendedName>
        <fullName evidence="8">Flagellar assembly protein FliH/Type III secretion system HrpE domain-containing protein</fullName>
    </recommendedName>
</protein>
<dbReference type="InterPro" id="IPR018035">
    <property type="entry name" value="Flagellar_FliH/T3SS_HrpE"/>
</dbReference>
<evidence type="ECO:0000256" key="2">
    <source>
        <dbReference type="ARBA" id="ARBA00006602"/>
    </source>
</evidence>
<evidence type="ECO:0000256" key="1">
    <source>
        <dbReference type="ARBA" id="ARBA00003041"/>
    </source>
</evidence>
<accession>A0A4S3B3E1</accession>
<feature type="coiled-coil region" evidence="7">
    <location>
        <begin position="69"/>
        <end position="111"/>
    </location>
</feature>
<dbReference type="InterPro" id="IPR051472">
    <property type="entry name" value="T3SS_Stator/FliH"/>
</dbReference>
<keyword evidence="6" id="KW-1006">Bacterial flagellum protein export</keyword>
<feature type="domain" description="Flagellar assembly protein FliH/Type III secretion system HrpE" evidence="8">
    <location>
        <begin position="167"/>
        <end position="285"/>
    </location>
</feature>
<dbReference type="GO" id="GO:0044781">
    <property type="term" value="P:bacterial-type flagellum organization"/>
    <property type="evidence" value="ECO:0007669"/>
    <property type="project" value="UniProtKB-KW"/>
</dbReference>
<name>A0A4S3B3E1_9ENTE</name>
<dbReference type="EMBL" id="SDGV01000014">
    <property type="protein sequence ID" value="THB61342.1"/>
    <property type="molecule type" value="Genomic_DNA"/>
</dbReference>
<evidence type="ECO:0000256" key="5">
    <source>
        <dbReference type="ARBA" id="ARBA00022927"/>
    </source>
</evidence>
<keyword evidence="7" id="KW-0175">Coiled coil</keyword>
<keyword evidence="5" id="KW-0653">Protein transport</keyword>